<name>A0A9W6GKD9_9FUSO</name>
<evidence type="ECO:0000313" key="1">
    <source>
        <dbReference type="EMBL" id="GLI56754.1"/>
    </source>
</evidence>
<dbReference type="Proteomes" id="UP001144471">
    <property type="component" value="Unassembled WGS sequence"/>
</dbReference>
<gene>
    <name evidence="1" type="ORF">PM10SUCC1_22680</name>
</gene>
<proteinExistence type="predicted"/>
<comment type="caution">
    <text evidence="1">The sequence shown here is derived from an EMBL/GenBank/DDBJ whole genome shotgun (WGS) entry which is preliminary data.</text>
</comment>
<reference evidence="1" key="1">
    <citation type="submission" date="2022-12" db="EMBL/GenBank/DDBJ databases">
        <title>Reference genome sequencing for broad-spectrum identification of bacterial and archaeal isolates by mass spectrometry.</title>
        <authorList>
            <person name="Sekiguchi Y."/>
            <person name="Tourlousse D.M."/>
        </authorList>
    </citation>
    <scope>NUCLEOTIDE SEQUENCE</scope>
    <source>
        <strain evidence="1">10succ1</strain>
    </source>
</reference>
<dbReference type="EMBL" id="BSDY01000010">
    <property type="protein sequence ID" value="GLI56754.1"/>
    <property type="molecule type" value="Genomic_DNA"/>
</dbReference>
<dbReference type="RefSeq" id="WP_281836095.1">
    <property type="nucleotide sequence ID" value="NZ_BSDY01000010.1"/>
</dbReference>
<evidence type="ECO:0000313" key="2">
    <source>
        <dbReference type="Proteomes" id="UP001144471"/>
    </source>
</evidence>
<dbReference type="Gene3D" id="2.30.30.380">
    <property type="entry name" value="Zn-finger domain of Sec23/24"/>
    <property type="match status" value="1"/>
</dbReference>
<protein>
    <submittedName>
        <fullName evidence="1">Uncharacterized protein</fullName>
    </submittedName>
</protein>
<organism evidence="1 2">
    <name type="scientific">Propionigenium maris DSM 9537</name>
    <dbReference type="NCBI Taxonomy" id="1123000"/>
    <lineage>
        <taxon>Bacteria</taxon>
        <taxon>Fusobacteriati</taxon>
        <taxon>Fusobacteriota</taxon>
        <taxon>Fusobacteriia</taxon>
        <taxon>Fusobacteriales</taxon>
        <taxon>Fusobacteriaceae</taxon>
        <taxon>Propionigenium</taxon>
    </lineage>
</organism>
<keyword evidence="2" id="KW-1185">Reference proteome</keyword>
<accession>A0A9W6GKD9</accession>
<dbReference type="AlphaFoldDB" id="A0A9W6GKD9"/>
<sequence length="68" mass="7685">MDTTIIRCRRCGKKNRIALKNIDSKLNCGHCRERLTILDSPLNIGELHFEKEVLQETGLVGVIFSADT</sequence>